<reference evidence="5 6" key="1">
    <citation type="journal article" date="2022" name="Genome Biol. Evol.">
        <title>Host diet, physiology and behaviors set the stage for Lachnospiraceae cladogenesis.</title>
        <authorList>
            <person name="Vera-Ponce De Leon A."/>
            <person name="Schneider M."/>
            <person name="Jahnes B.C."/>
            <person name="Sadowski V."/>
            <person name="Camuy-Velez L.A."/>
            <person name="Duan J."/>
            <person name="Sabree Z.L."/>
        </authorList>
    </citation>
    <scope>NUCLEOTIDE SEQUENCE [LARGE SCALE GENOMIC DNA]</scope>
    <source>
        <strain evidence="5 6">PAL227</strain>
    </source>
</reference>
<accession>A0ABT1EI36</accession>
<dbReference type="Pfam" id="PF00356">
    <property type="entry name" value="LacI"/>
    <property type="match status" value="1"/>
</dbReference>
<dbReference type="InterPro" id="IPR010982">
    <property type="entry name" value="Lambda_DNA-bd_dom_sf"/>
</dbReference>
<dbReference type="SUPFAM" id="SSF47413">
    <property type="entry name" value="lambda repressor-like DNA-binding domains"/>
    <property type="match status" value="1"/>
</dbReference>
<evidence type="ECO:0000259" key="4">
    <source>
        <dbReference type="PROSITE" id="PS50932"/>
    </source>
</evidence>
<evidence type="ECO:0000313" key="5">
    <source>
        <dbReference type="EMBL" id="MCP1110363.1"/>
    </source>
</evidence>
<keyword evidence="6" id="KW-1185">Reference proteome</keyword>
<dbReference type="Pfam" id="PF00532">
    <property type="entry name" value="Peripla_BP_1"/>
    <property type="match status" value="1"/>
</dbReference>
<dbReference type="CDD" id="cd01392">
    <property type="entry name" value="HTH_LacI"/>
    <property type="match status" value="1"/>
</dbReference>
<feature type="domain" description="HTH lacI-type" evidence="4">
    <location>
        <begin position="1"/>
        <end position="55"/>
    </location>
</feature>
<dbReference type="SUPFAM" id="SSF53822">
    <property type="entry name" value="Periplasmic binding protein-like I"/>
    <property type="match status" value="1"/>
</dbReference>
<dbReference type="PROSITE" id="PS50932">
    <property type="entry name" value="HTH_LACI_2"/>
    <property type="match status" value="1"/>
</dbReference>
<dbReference type="CDD" id="cd06267">
    <property type="entry name" value="PBP1_LacI_sugar_binding-like"/>
    <property type="match status" value="1"/>
</dbReference>
<dbReference type="SMART" id="SM00354">
    <property type="entry name" value="HTH_LACI"/>
    <property type="match status" value="1"/>
</dbReference>
<keyword evidence="3" id="KW-0804">Transcription</keyword>
<evidence type="ECO:0000256" key="1">
    <source>
        <dbReference type="ARBA" id="ARBA00023015"/>
    </source>
</evidence>
<sequence>MNIYDIAEKSGVSIATISRVLNGGKNVSQKTYDKVMAIIEEEGYTPNIFARGLGLDTMQTIGILVTDAKDTYYARMISYLSEGLHSLGFNVLLSSTGYDLKSKKREMELLISKRVDAIFLAGSSQQELKGNTHIKEAAKTIPIIMVNGYIDAPGIINVSSNDRAGIYDCIRKLSASGYQKPLYFYNHATYSGAEKIAGFEAAAKELGLAKVKERIIQLPDTLTGMQARVEQVIASGLDFDAVVASEDLLAVAASKALAGRKLDLPVVGFNNSILAEVSSPTLTSIDNMLESLCKMAVELFHERSLGKDTSSRVTIDCKLAVRESFRPEE</sequence>
<proteinExistence type="predicted"/>
<dbReference type="PANTHER" id="PTHR30146">
    <property type="entry name" value="LACI-RELATED TRANSCRIPTIONAL REPRESSOR"/>
    <property type="match status" value="1"/>
</dbReference>
<name>A0ABT1EI36_9FIRM</name>
<keyword evidence="2" id="KW-0238">DNA-binding</keyword>
<protein>
    <submittedName>
        <fullName evidence="5">LacI family transcriptional regulator</fullName>
    </submittedName>
</protein>
<dbReference type="InterPro" id="IPR028082">
    <property type="entry name" value="Peripla_BP_I"/>
</dbReference>
<dbReference type="InterPro" id="IPR000843">
    <property type="entry name" value="HTH_LacI"/>
</dbReference>
<dbReference type="PROSITE" id="PS00356">
    <property type="entry name" value="HTH_LACI_1"/>
    <property type="match status" value="1"/>
</dbReference>
<comment type="caution">
    <text evidence="5">The sequence shown here is derived from an EMBL/GenBank/DDBJ whole genome shotgun (WGS) entry which is preliminary data.</text>
</comment>
<evidence type="ECO:0000256" key="3">
    <source>
        <dbReference type="ARBA" id="ARBA00023163"/>
    </source>
</evidence>
<dbReference type="EMBL" id="JAMZFV010000012">
    <property type="protein sequence ID" value="MCP1110363.1"/>
    <property type="molecule type" value="Genomic_DNA"/>
</dbReference>
<dbReference type="Gene3D" id="1.10.260.40">
    <property type="entry name" value="lambda repressor-like DNA-binding domains"/>
    <property type="match status" value="1"/>
</dbReference>
<dbReference type="PRINTS" id="PR00036">
    <property type="entry name" value="HTHLACI"/>
</dbReference>
<keyword evidence="1" id="KW-0805">Transcription regulation</keyword>
<dbReference type="Proteomes" id="UP001523565">
    <property type="component" value="Unassembled WGS sequence"/>
</dbReference>
<dbReference type="Gene3D" id="3.40.50.2300">
    <property type="match status" value="2"/>
</dbReference>
<gene>
    <name evidence="5" type="ORF">NK118_08875</name>
</gene>
<organism evidence="5 6">
    <name type="scientific">Ohessyouella blattaphilus</name>
    <dbReference type="NCBI Taxonomy" id="2949333"/>
    <lineage>
        <taxon>Bacteria</taxon>
        <taxon>Bacillati</taxon>
        <taxon>Bacillota</taxon>
        <taxon>Clostridia</taxon>
        <taxon>Lachnospirales</taxon>
        <taxon>Lachnospiraceae</taxon>
        <taxon>Ohessyouella</taxon>
    </lineage>
</organism>
<dbReference type="RefSeq" id="WP_262069244.1">
    <property type="nucleotide sequence ID" value="NZ_JAMXOC010000012.1"/>
</dbReference>
<dbReference type="PANTHER" id="PTHR30146:SF109">
    <property type="entry name" value="HTH-TYPE TRANSCRIPTIONAL REGULATOR GALS"/>
    <property type="match status" value="1"/>
</dbReference>
<dbReference type="InterPro" id="IPR001761">
    <property type="entry name" value="Peripla_BP/Lac1_sug-bd_dom"/>
</dbReference>
<evidence type="ECO:0000256" key="2">
    <source>
        <dbReference type="ARBA" id="ARBA00023125"/>
    </source>
</evidence>
<evidence type="ECO:0000313" key="6">
    <source>
        <dbReference type="Proteomes" id="UP001523565"/>
    </source>
</evidence>